<reference evidence="3" key="2">
    <citation type="submission" date="2023-06" db="EMBL/GenBank/DDBJ databases">
        <authorList>
            <consortium name="Lawrence Berkeley National Laboratory"/>
            <person name="Haridas S."/>
            <person name="Hensen N."/>
            <person name="Bonometti L."/>
            <person name="Westerberg I."/>
            <person name="Brannstrom I.O."/>
            <person name="Guillou S."/>
            <person name="Cros-Aarteil S."/>
            <person name="Calhoun S."/>
            <person name="Kuo A."/>
            <person name="Mondo S."/>
            <person name="Pangilinan J."/>
            <person name="Riley R."/>
            <person name="Labutti K."/>
            <person name="Andreopoulos B."/>
            <person name="Lipzen A."/>
            <person name="Chen C."/>
            <person name="Yanf M."/>
            <person name="Daum C."/>
            <person name="Ng V."/>
            <person name="Clum A."/>
            <person name="Steindorff A."/>
            <person name="Ohm R."/>
            <person name="Martin F."/>
            <person name="Silar P."/>
            <person name="Natvig D."/>
            <person name="Lalanne C."/>
            <person name="Gautier V."/>
            <person name="Ament-Velasquez S.L."/>
            <person name="Kruys A."/>
            <person name="Hutchinson M.I."/>
            <person name="Powell A.J."/>
            <person name="Barry K."/>
            <person name="Miller A.N."/>
            <person name="Grigoriev I.V."/>
            <person name="Debuchy R."/>
            <person name="Gladieux P."/>
            <person name="Thoren M.H."/>
            <person name="Johannesson H."/>
        </authorList>
    </citation>
    <scope>NUCLEOTIDE SEQUENCE</scope>
    <source>
        <strain evidence="3">CBS 955.72</strain>
    </source>
</reference>
<organism evidence="3 4">
    <name type="scientific">Lasiosphaeria hispida</name>
    <dbReference type="NCBI Taxonomy" id="260671"/>
    <lineage>
        <taxon>Eukaryota</taxon>
        <taxon>Fungi</taxon>
        <taxon>Dikarya</taxon>
        <taxon>Ascomycota</taxon>
        <taxon>Pezizomycotina</taxon>
        <taxon>Sordariomycetes</taxon>
        <taxon>Sordariomycetidae</taxon>
        <taxon>Sordariales</taxon>
        <taxon>Lasiosphaeriaceae</taxon>
        <taxon>Lasiosphaeria</taxon>
    </lineage>
</organism>
<keyword evidence="4" id="KW-1185">Reference proteome</keyword>
<evidence type="ECO:0000256" key="2">
    <source>
        <dbReference type="SAM" id="Phobius"/>
    </source>
</evidence>
<accession>A0AAJ0HFW9</accession>
<keyword evidence="2" id="KW-1133">Transmembrane helix</keyword>
<evidence type="ECO:0000256" key="1">
    <source>
        <dbReference type="SAM" id="MobiDB-lite"/>
    </source>
</evidence>
<sequence>MPWPMDAAVVLSWPTTFGLISLTARSVTKYWPLGRDAMRAHGYGHSLRALAALPFVAGLIPGLALLPTTRPDAMRCDAMPERGSAPPAHHHQHHIHTHSPSSPHRPFFPPALDWLRLEFLSPCSAPSAARCSRQQLTVNQETCPTRRTIASVAGASARARAPSREPLKYGRMSTNWCIGPL</sequence>
<protein>
    <submittedName>
        <fullName evidence="3">Uncharacterized protein</fullName>
    </submittedName>
</protein>
<reference evidence="3" key="1">
    <citation type="journal article" date="2023" name="Mol. Phylogenet. Evol.">
        <title>Genome-scale phylogeny and comparative genomics of the fungal order Sordariales.</title>
        <authorList>
            <person name="Hensen N."/>
            <person name="Bonometti L."/>
            <person name="Westerberg I."/>
            <person name="Brannstrom I.O."/>
            <person name="Guillou S."/>
            <person name="Cros-Aarteil S."/>
            <person name="Calhoun S."/>
            <person name="Haridas S."/>
            <person name="Kuo A."/>
            <person name="Mondo S."/>
            <person name="Pangilinan J."/>
            <person name="Riley R."/>
            <person name="LaButti K."/>
            <person name="Andreopoulos B."/>
            <person name="Lipzen A."/>
            <person name="Chen C."/>
            <person name="Yan M."/>
            <person name="Daum C."/>
            <person name="Ng V."/>
            <person name="Clum A."/>
            <person name="Steindorff A."/>
            <person name="Ohm R.A."/>
            <person name="Martin F."/>
            <person name="Silar P."/>
            <person name="Natvig D.O."/>
            <person name="Lalanne C."/>
            <person name="Gautier V."/>
            <person name="Ament-Velasquez S.L."/>
            <person name="Kruys A."/>
            <person name="Hutchinson M.I."/>
            <person name="Powell A.J."/>
            <person name="Barry K."/>
            <person name="Miller A.N."/>
            <person name="Grigoriev I.V."/>
            <person name="Debuchy R."/>
            <person name="Gladieux P."/>
            <person name="Hiltunen Thoren M."/>
            <person name="Johannesson H."/>
        </authorList>
    </citation>
    <scope>NUCLEOTIDE SEQUENCE</scope>
    <source>
        <strain evidence="3">CBS 955.72</strain>
    </source>
</reference>
<feature type="transmembrane region" description="Helical" evidence="2">
    <location>
        <begin position="49"/>
        <end position="66"/>
    </location>
</feature>
<dbReference type="AlphaFoldDB" id="A0AAJ0HFW9"/>
<comment type="caution">
    <text evidence="3">The sequence shown here is derived from an EMBL/GenBank/DDBJ whole genome shotgun (WGS) entry which is preliminary data.</text>
</comment>
<dbReference type="EMBL" id="JAUIQD010000005">
    <property type="protein sequence ID" value="KAK3350089.1"/>
    <property type="molecule type" value="Genomic_DNA"/>
</dbReference>
<evidence type="ECO:0000313" key="3">
    <source>
        <dbReference type="EMBL" id="KAK3350089.1"/>
    </source>
</evidence>
<feature type="compositionally biased region" description="Basic residues" evidence="1">
    <location>
        <begin position="88"/>
        <end position="97"/>
    </location>
</feature>
<dbReference type="Proteomes" id="UP001275084">
    <property type="component" value="Unassembled WGS sequence"/>
</dbReference>
<keyword evidence="2" id="KW-0812">Transmembrane</keyword>
<feature type="region of interest" description="Disordered" evidence="1">
    <location>
        <begin position="83"/>
        <end position="104"/>
    </location>
</feature>
<name>A0AAJ0HFW9_9PEZI</name>
<evidence type="ECO:0000313" key="4">
    <source>
        <dbReference type="Proteomes" id="UP001275084"/>
    </source>
</evidence>
<gene>
    <name evidence="3" type="ORF">B0T25DRAFT_258825</name>
</gene>
<keyword evidence="2" id="KW-0472">Membrane</keyword>
<proteinExistence type="predicted"/>